<proteinExistence type="predicted"/>
<sequence length="83" mass="9835">MNTKVLFLWSTLKQSRCFMLEITTCLFGFYNKTCMKMVLQNNCNGNFYGKQSPDVFLLKQYYISGFKAPCSSVHYFLYNYTLF</sequence>
<dbReference type="AlphaFoldDB" id="A0AAD9JSM9"/>
<comment type="caution">
    <text evidence="1">The sequence shown here is derived from an EMBL/GenBank/DDBJ whole genome shotgun (WGS) entry which is preliminary data.</text>
</comment>
<keyword evidence="2" id="KW-1185">Reference proteome</keyword>
<evidence type="ECO:0000313" key="2">
    <source>
        <dbReference type="Proteomes" id="UP001209878"/>
    </source>
</evidence>
<evidence type="ECO:0000313" key="1">
    <source>
        <dbReference type="EMBL" id="KAK2158674.1"/>
    </source>
</evidence>
<protein>
    <submittedName>
        <fullName evidence="1">Uncharacterized protein</fullName>
    </submittedName>
</protein>
<gene>
    <name evidence="1" type="ORF">NP493_1780g00006</name>
</gene>
<dbReference type="EMBL" id="JAODUO010001777">
    <property type="protein sequence ID" value="KAK2158674.1"/>
    <property type="molecule type" value="Genomic_DNA"/>
</dbReference>
<accession>A0AAD9JSM9</accession>
<dbReference type="Proteomes" id="UP001209878">
    <property type="component" value="Unassembled WGS sequence"/>
</dbReference>
<reference evidence="1" key="1">
    <citation type="journal article" date="2023" name="Mol. Biol. Evol.">
        <title>Third-Generation Sequencing Reveals the Adaptive Role of the Epigenome in Three Deep-Sea Polychaetes.</title>
        <authorList>
            <person name="Perez M."/>
            <person name="Aroh O."/>
            <person name="Sun Y."/>
            <person name="Lan Y."/>
            <person name="Juniper S.K."/>
            <person name="Young C.R."/>
            <person name="Angers B."/>
            <person name="Qian P.Y."/>
        </authorList>
    </citation>
    <scope>NUCLEOTIDE SEQUENCE</scope>
    <source>
        <strain evidence="1">R07B-5</strain>
    </source>
</reference>
<name>A0AAD9JSM9_RIDPI</name>
<organism evidence="1 2">
    <name type="scientific">Ridgeia piscesae</name>
    <name type="common">Tubeworm</name>
    <dbReference type="NCBI Taxonomy" id="27915"/>
    <lineage>
        <taxon>Eukaryota</taxon>
        <taxon>Metazoa</taxon>
        <taxon>Spiralia</taxon>
        <taxon>Lophotrochozoa</taxon>
        <taxon>Annelida</taxon>
        <taxon>Polychaeta</taxon>
        <taxon>Sedentaria</taxon>
        <taxon>Canalipalpata</taxon>
        <taxon>Sabellida</taxon>
        <taxon>Siboglinidae</taxon>
        <taxon>Ridgeia</taxon>
    </lineage>
</organism>